<dbReference type="Proteomes" id="UP000793456">
    <property type="component" value="Chromosome XX"/>
</dbReference>
<evidence type="ECO:0000313" key="2">
    <source>
        <dbReference type="Proteomes" id="UP000793456"/>
    </source>
</evidence>
<sequence length="311" mass="35953">MSIDFDSAALQTQHDEEEYDQEDYAREQELQKLLTDLPDDMLEDSRDSSSPELEYSACSNKNTGNRTMTLTMISALKMSTLMRMELLRSTGITLKVKPLPHTWNQQPQDQFAQGDYTYTSMGTEQSTETNDFSTDEYEPKPYPQSTKNAVVYNGEGGRRDNQNYGDHNNARNHFHPKMFNTQAAHQEGQLDHLQREFLDSTQQTADREQLAQLQILNKAQQRQIEDLERKLEDSRRNMRYAEHQLAIVKDEKDGLAVSLKESSRLVEEAKGREAQMQNKFKAMEQQLKVLTERDQENTEEAEGGRSLQWTA</sequence>
<organism evidence="1 2">
    <name type="scientific">Larimichthys crocea</name>
    <name type="common">Large yellow croaker</name>
    <name type="synonym">Pseudosciaena crocea</name>
    <dbReference type="NCBI Taxonomy" id="215358"/>
    <lineage>
        <taxon>Eukaryota</taxon>
        <taxon>Metazoa</taxon>
        <taxon>Chordata</taxon>
        <taxon>Craniata</taxon>
        <taxon>Vertebrata</taxon>
        <taxon>Euteleostomi</taxon>
        <taxon>Actinopterygii</taxon>
        <taxon>Neopterygii</taxon>
        <taxon>Teleostei</taxon>
        <taxon>Neoteleostei</taxon>
        <taxon>Acanthomorphata</taxon>
        <taxon>Eupercaria</taxon>
        <taxon>Sciaenidae</taxon>
        <taxon>Larimichthys</taxon>
    </lineage>
</organism>
<protein>
    <submittedName>
        <fullName evidence="1">Uncharacterized protein</fullName>
    </submittedName>
</protein>
<accession>A0ACD3QFK8</accession>
<name>A0ACD3QFK8_LARCR</name>
<gene>
    <name evidence="1" type="ORF">E3U43_005143</name>
</gene>
<proteinExistence type="predicted"/>
<keyword evidence="2" id="KW-1185">Reference proteome</keyword>
<reference evidence="1" key="1">
    <citation type="submission" date="2018-11" db="EMBL/GenBank/DDBJ databases">
        <title>The sequence and de novo assembly of Larimichthys crocea genome using PacBio and Hi-C technologies.</title>
        <authorList>
            <person name="Xu P."/>
            <person name="Chen B."/>
            <person name="Zhou Z."/>
            <person name="Ke Q."/>
            <person name="Wu Y."/>
            <person name="Bai H."/>
            <person name="Pu F."/>
        </authorList>
    </citation>
    <scope>NUCLEOTIDE SEQUENCE</scope>
    <source>
        <tissue evidence="1">Muscle</tissue>
    </source>
</reference>
<dbReference type="EMBL" id="CM011693">
    <property type="protein sequence ID" value="TMS05893.1"/>
    <property type="molecule type" value="Genomic_DNA"/>
</dbReference>
<comment type="caution">
    <text evidence="1">The sequence shown here is derived from an EMBL/GenBank/DDBJ whole genome shotgun (WGS) entry which is preliminary data.</text>
</comment>
<evidence type="ECO:0000313" key="1">
    <source>
        <dbReference type="EMBL" id="TMS05893.1"/>
    </source>
</evidence>